<dbReference type="AlphaFoldDB" id="A0A1E3W782"/>
<feature type="domain" description="TadE-like" evidence="2">
    <location>
        <begin position="17"/>
        <end position="58"/>
    </location>
</feature>
<evidence type="ECO:0000256" key="1">
    <source>
        <dbReference type="SAM" id="Phobius"/>
    </source>
</evidence>
<dbReference type="STRING" id="1774969.AUC69_05295"/>
<organism evidence="3 4">
    <name type="scientific">Methyloceanibacter superfactus</name>
    <dbReference type="NCBI Taxonomy" id="1774969"/>
    <lineage>
        <taxon>Bacteria</taxon>
        <taxon>Pseudomonadati</taxon>
        <taxon>Pseudomonadota</taxon>
        <taxon>Alphaproteobacteria</taxon>
        <taxon>Hyphomicrobiales</taxon>
        <taxon>Hyphomicrobiaceae</taxon>
        <taxon>Methyloceanibacter</taxon>
    </lineage>
</organism>
<dbReference type="Proteomes" id="UP000094472">
    <property type="component" value="Unassembled WGS sequence"/>
</dbReference>
<sequence length="185" mass="19797">MAGIAAKITRMARDQRGVSAIEFAMIVPVLILIYVGTAEIGNALTIYRRTSQVASTAADLTAQVRSVNKNDIKDIQAASGSILAPYPTDPLKIVLTSVVADDKNKTKVEWSCANKGTAHVAGANFTLPAGLTEADSSVLVAEVTYSFTPLLGMTTFFSPGSFDMKRTFYTRPRQSLKVTKTDNGC</sequence>
<dbReference type="Pfam" id="PF07811">
    <property type="entry name" value="TadE"/>
    <property type="match status" value="1"/>
</dbReference>
<comment type="caution">
    <text evidence="3">The sequence shown here is derived from an EMBL/GenBank/DDBJ whole genome shotgun (WGS) entry which is preliminary data.</text>
</comment>
<keyword evidence="4" id="KW-1185">Reference proteome</keyword>
<proteinExistence type="predicted"/>
<keyword evidence="1" id="KW-0812">Transmembrane</keyword>
<keyword evidence="1" id="KW-1133">Transmembrane helix</keyword>
<evidence type="ECO:0000313" key="4">
    <source>
        <dbReference type="Proteomes" id="UP000094472"/>
    </source>
</evidence>
<feature type="transmembrane region" description="Helical" evidence="1">
    <location>
        <begin position="20"/>
        <end position="37"/>
    </location>
</feature>
<gene>
    <name evidence="3" type="ORF">AUC69_05295</name>
</gene>
<evidence type="ECO:0000259" key="2">
    <source>
        <dbReference type="Pfam" id="PF07811"/>
    </source>
</evidence>
<dbReference type="EMBL" id="LPWF01000004">
    <property type="protein sequence ID" value="ODS01678.1"/>
    <property type="molecule type" value="Genomic_DNA"/>
</dbReference>
<accession>A0A1E3W782</accession>
<keyword evidence="1" id="KW-0472">Membrane</keyword>
<dbReference type="InterPro" id="IPR012495">
    <property type="entry name" value="TadE-like_dom"/>
</dbReference>
<reference evidence="3 4" key="1">
    <citation type="journal article" date="2016" name="Environ. Microbiol.">
        <title>New Methyloceanibacter diversity from North Sea sediments includes methanotroph containing solely the soluble methane monooxygenase.</title>
        <authorList>
            <person name="Vekeman B."/>
            <person name="Kerckhof F.M."/>
            <person name="Cremers G."/>
            <person name="de Vos P."/>
            <person name="Vandamme P."/>
            <person name="Boon N."/>
            <person name="Op den Camp H.J."/>
            <person name="Heylen K."/>
        </authorList>
    </citation>
    <scope>NUCLEOTIDE SEQUENCE [LARGE SCALE GENOMIC DNA]</scope>
    <source>
        <strain evidence="3 4">R-67175</strain>
    </source>
</reference>
<name>A0A1E3W782_9HYPH</name>
<protein>
    <recommendedName>
        <fullName evidence="2">TadE-like domain-containing protein</fullName>
    </recommendedName>
</protein>
<evidence type="ECO:0000313" key="3">
    <source>
        <dbReference type="EMBL" id="ODS01678.1"/>
    </source>
</evidence>